<keyword evidence="3" id="KW-0808">Transferase</keyword>
<accession>A0A239K2J5</accession>
<gene>
    <name evidence="3" type="ORF">SAMN05421640_2394</name>
</gene>
<organism evidence="3 4">
    <name type="scientific">Ekhidna lutea</name>
    <dbReference type="NCBI Taxonomy" id="447679"/>
    <lineage>
        <taxon>Bacteria</taxon>
        <taxon>Pseudomonadati</taxon>
        <taxon>Bacteroidota</taxon>
        <taxon>Cytophagia</taxon>
        <taxon>Cytophagales</taxon>
        <taxon>Reichenbachiellaceae</taxon>
        <taxon>Ekhidna</taxon>
    </lineage>
</organism>
<dbReference type="InterPro" id="IPR050194">
    <property type="entry name" value="Glycosyltransferase_grp1"/>
</dbReference>
<feature type="domain" description="Glycosyltransferase subfamily 4-like N-terminal" evidence="2">
    <location>
        <begin position="103"/>
        <end position="207"/>
    </location>
</feature>
<keyword evidence="4" id="KW-1185">Reference proteome</keyword>
<dbReference type="PANTHER" id="PTHR45947">
    <property type="entry name" value="SULFOQUINOVOSYL TRANSFERASE SQD2"/>
    <property type="match status" value="1"/>
</dbReference>
<name>A0A239K2J5_EKHLU</name>
<evidence type="ECO:0000313" key="4">
    <source>
        <dbReference type="Proteomes" id="UP000198393"/>
    </source>
</evidence>
<sequence length="393" mass="44049">MNVFIIPSWYPSTSNPIYGIFNQEQAEILANNRPDWTIGISTWGQGDERFLLRALDWRSPLKALKKYPFEDIQLKDNLGVYFTPAFTWTRRFKKGNITGIIRANRKSLERFIVDHGKPDVISVHAAYPGAIIGKALSQEFNIPFVVTAHMSPFPFAEFIKNGEIKRLIREPLLQADALIATSQSLRNKMKSFGLSNIHVLPNPVDTNYFSPSGRSASSKTIILSIGRMEDQKGIDMLLWAFSKLSHNDIELRIGGGGTQLRSYQKLAMSLGISDSVTWLGSLSKSEVLSEMQSCSFFALASRHETFGIVLVEAMACGKPVLSTKCGGPEEIVAENVGLLCEPNEESLAQGLEEMCFKWQEFDPQQIRKIAENKYSGAVWMKQVEELFKDVIGK</sequence>
<dbReference type="EMBL" id="FZPD01000004">
    <property type="protein sequence ID" value="SNT12607.1"/>
    <property type="molecule type" value="Genomic_DNA"/>
</dbReference>
<dbReference type="Proteomes" id="UP000198393">
    <property type="component" value="Unassembled WGS sequence"/>
</dbReference>
<dbReference type="PANTHER" id="PTHR45947:SF3">
    <property type="entry name" value="SULFOQUINOVOSYL TRANSFERASE SQD2"/>
    <property type="match status" value="1"/>
</dbReference>
<dbReference type="InterPro" id="IPR001296">
    <property type="entry name" value="Glyco_trans_1"/>
</dbReference>
<evidence type="ECO:0000259" key="2">
    <source>
        <dbReference type="Pfam" id="PF13439"/>
    </source>
</evidence>
<evidence type="ECO:0000259" key="1">
    <source>
        <dbReference type="Pfam" id="PF00534"/>
    </source>
</evidence>
<dbReference type="RefSeq" id="WP_089357108.1">
    <property type="nucleotide sequence ID" value="NZ_FZPD01000004.1"/>
</dbReference>
<evidence type="ECO:0000313" key="3">
    <source>
        <dbReference type="EMBL" id="SNT12607.1"/>
    </source>
</evidence>
<proteinExistence type="predicted"/>
<reference evidence="3 4" key="1">
    <citation type="submission" date="2017-06" db="EMBL/GenBank/DDBJ databases">
        <authorList>
            <person name="Kim H.J."/>
            <person name="Triplett B.A."/>
        </authorList>
    </citation>
    <scope>NUCLEOTIDE SEQUENCE [LARGE SCALE GENOMIC DNA]</scope>
    <source>
        <strain evidence="3 4">DSM 19307</strain>
    </source>
</reference>
<dbReference type="AlphaFoldDB" id="A0A239K2J5"/>
<protein>
    <submittedName>
        <fullName evidence="3">Glycosyltransferase involved in cell wall bisynthesis</fullName>
    </submittedName>
</protein>
<dbReference type="GO" id="GO:0016757">
    <property type="term" value="F:glycosyltransferase activity"/>
    <property type="evidence" value="ECO:0007669"/>
    <property type="project" value="InterPro"/>
</dbReference>
<feature type="domain" description="Glycosyl transferase family 1" evidence="1">
    <location>
        <begin position="214"/>
        <end position="354"/>
    </location>
</feature>
<dbReference type="Pfam" id="PF00534">
    <property type="entry name" value="Glycos_transf_1"/>
    <property type="match status" value="1"/>
</dbReference>
<dbReference type="Pfam" id="PF13439">
    <property type="entry name" value="Glyco_transf_4"/>
    <property type="match status" value="1"/>
</dbReference>
<dbReference type="InterPro" id="IPR028098">
    <property type="entry name" value="Glyco_trans_4-like_N"/>
</dbReference>
<dbReference type="OrthoDB" id="9795068at2"/>
<dbReference type="Gene3D" id="3.40.50.2000">
    <property type="entry name" value="Glycogen Phosphorylase B"/>
    <property type="match status" value="2"/>
</dbReference>
<dbReference type="SUPFAM" id="SSF53756">
    <property type="entry name" value="UDP-Glycosyltransferase/glycogen phosphorylase"/>
    <property type="match status" value="1"/>
</dbReference>